<feature type="transmembrane region" description="Helical" evidence="1">
    <location>
        <begin position="23"/>
        <end position="41"/>
    </location>
</feature>
<dbReference type="EMBL" id="HACA01003969">
    <property type="protein sequence ID" value="CDW21330.1"/>
    <property type="molecule type" value="Transcribed_RNA"/>
</dbReference>
<sequence length="63" mass="7496">HLQSNLHWIQYTYANFFSSPRNIFYMYFLAWSLTPSTNFVLCSTERQFKFGEQTKKSYGAKIG</sequence>
<accession>A0A0K2T6A2</accession>
<evidence type="ECO:0000313" key="2">
    <source>
        <dbReference type="EMBL" id="CDW21330.1"/>
    </source>
</evidence>
<keyword evidence="1" id="KW-0812">Transmembrane</keyword>
<name>A0A0K2T6A2_LEPSM</name>
<organism evidence="2">
    <name type="scientific">Lepeophtheirus salmonis</name>
    <name type="common">Salmon louse</name>
    <name type="synonym">Caligus salmonis</name>
    <dbReference type="NCBI Taxonomy" id="72036"/>
    <lineage>
        <taxon>Eukaryota</taxon>
        <taxon>Metazoa</taxon>
        <taxon>Ecdysozoa</taxon>
        <taxon>Arthropoda</taxon>
        <taxon>Crustacea</taxon>
        <taxon>Multicrustacea</taxon>
        <taxon>Hexanauplia</taxon>
        <taxon>Copepoda</taxon>
        <taxon>Siphonostomatoida</taxon>
        <taxon>Caligidae</taxon>
        <taxon>Lepeophtheirus</taxon>
    </lineage>
</organism>
<reference evidence="2" key="1">
    <citation type="submission" date="2014-05" db="EMBL/GenBank/DDBJ databases">
        <authorList>
            <person name="Chronopoulou M."/>
        </authorList>
    </citation>
    <scope>NUCLEOTIDE SEQUENCE</scope>
    <source>
        <tissue evidence="2">Whole organism</tissue>
    </source>
</reference>
<evidence type="ECO:0000256" key="1">
    <source>
        <dbReference type="SAM" id="Phobius"/>
    </source>
</evidence>
<keyword evidence="1" id="KW-0472">Membrane</keyword>
<feature type="non-terminal residue" evidence="2">
    <location>
        <position position="1"/>
    </location>
</feature>
<dbReference type="AlphaFoldDB" id="A0A0K2T6A2"/>
<protein>
    <submittedName>
        <fullName evidence="2">Uncharacterized protein</fullName>
    </submittedName>
</protein>
<proteinExistence type="predicted"/>
<keyword evidence="1" id="KW-1133">Transmembrane helix</keyword>